<evidence type="ECO:0000313" key="3">
    <source>
        <dbReference type="Proteomes" id="UP000248161"/>
    </source>
</evidence>
<protein>
    <submittedName>
        <fullName evidence="2">Short-chain dehydrogenase</fullName>
    </submittedName>
</protein>
<name>A0A2V3HRH9_9ARCH</name>
<comment type="similarity">
    <text evidence="1">Belongs to the short-chain dehydrogenases/reductases (SDR) family.</text>
</comment>
<dbReference type="PANTHER" id="PTHR42879">
    <property type="entry name" value="3-OXOACYL-(ACYL-CARRIER-PROTEIN) REDUCTASE"/>
    <property type="match status" value="1"/>
</dbReference>
<comment type="caution">
    <text evidence="2">The sequence shown here is derived from an EMBL/GenBank/DDBJ whole genome shotgun (WGS) entry which is preliminary data.</text>
</comment>
<dbReference type="SUPFAM" id="SSF51735">
    <property type="entry name" value="NAD(P)-binding Rossmann-fold domains"/>
    <property type="match status" value="1"/>
</dbReference>
<evidence type="ECO:0000256" key="1">
    <source>
        <dbReference type="ARBA" id="ARBA00006484"/>
    </source>
</evidence>
<evidence type="ECO:0000313" key="2">
    <source>
        <dbReference type="EMBL" id="PXF21758.1"/>
    </source>
</evidence>
<dbReference type="InterPro" id="IPR050259">
    <property type="entry name" value="SDR"/>
</dbReference>
<dbReference type="Pfam" id="PF00106">
    <property type="entry name" value="adh_short"/>
    <property type="match status" value="1"/>
</dbReference>
<dbReference type="InterPro" id="IPR036291">
    <property type="entry name" value="NAD(P)-bd_dom_sf"/>
</dbReference>
<dbReference type="PANTHER" id="PTHR42879:SF6">
    <property type="entry name" value="NADPH-DEPENDENT REDUCTASE BACG"/>
    <property type="match status" value="1"/>
</dbReference>
<dbReference type="EMBL" id="PSPG01000005">
    <property type="protein sequence ID" value="PXF21758.1"/>
    <property type="molecule type" value="Genomic_DNA"/>
</dbReference>
<proteinExistence type="inferred from homology"/>
<dbReference type="AlphaFoldDB" id="A0A2V3HRH9"/>
<dbReference type="InterPro" id="IPR002347">
    <property type="entry name" value="SDR_fam"/>
</dbReference>
<gene>
    <name evidence="2" type="ORF">CXX69_02870</name>
</gene>
<dbReference type="Gene3D" id="3.40.50.720">
    <property type="entry name" value="NAD(P)-binding Rossmann-like Domain"/>
    <property type="match status" value="1"/>
</dbReference>
<reference evidence="2 3" key="1">
    <citation type="journal article" date="2015" name="Nat. Commun.">
        <title>Genomic and transcriptomic evidence for scavenging of diverse organic compounds by widespread deep-sea archaea.</title>
        <authorList>
            <person name="Li M."/>
            <person name="Baker B.J."/>
            <person name="Anantharaman K."/>
            <person name="Jain S."/>
            <person name="Breier J.A."/>
            <person name="Dick G.J."/>
        </authorList>
    </citation>
    <scope>NUCLEOTIDE SEQUENCE [LARGE SCALE GENOMIC DNA]</scope>
    <source>
        <strain evidence="2">Cayman_51_deep</strain>
    </source>
</reference>
<dbReference type="Proteomes" id="UP000248161">
    <property type="component" value="Unassembled WGS sequence"/>
</dbReference>
<organism evidence="2 3">
    <name type="scientific">Candidatus Thalassarchaeum betae</name>
    <dbReference type="NCBI Taxonomy" id="2599289"/>
    <lineage>
        <taxon>Archaea</taxon>
        <taxon>Methanobacteriati</taxon>
        <taxon>Thermoplasmatota</taxon>
        <taxon>Candidatus Poseidoniia</taxon>
        <taxon>Candidatus Poseidoniales</taxon>
        <taxon>Candidatus Thalassarchaeaceae</taxon>
        <taxon>Candidatus Thalassarchaeum</taxon>
    </lineage>
</organism>
<dbReference type="PRINTS" id="PR00081">
    <property type="entry name" value="GDHRDH"/>
</dbReference>
<accession>A0A2V3HRH9</accession>
<sequence length="266" mass="27805">MTNELLSDGFPFADGVLDGRTALVCGASKGIGRACALMLARAGARVVACARSADALDSLVAEMHGEGHEAVALDLEDVDAVREAVASLGTIHILLNNSGGPPGGPLLENTLEDFEGPFRRHLHAAHTITQALVPGMEEAGTGRIVNIISTSVREPIDNIGLSNTLRGAMASWAKSLSRELPPCVTINNIMPGFTDTDRLGSLAASISEHTGKPVEDVRDDWMSGVPIQRLIDPLETAAAVTWLCLPSSGAVRGISLAVDGGRMRSI</sequence>